<dbReference type="AlphaFoldDB" id="A0A2A2M2B5"/>
<feature type="compositionally biased region" description="Basic and acidic residues" evidence="1">
    <location>
        <begin position="123"/>
        <end position="133"/>
    </location>
</feature>
<name>A0A2A2M2B5_9BILA</name>
<keyword evidence="3" id="KW-1185">Reference proteome</keyword>
<feature type="compositionally biased region" description="Basic and acidic residues" evidence="1">
    <location>
        <begin position="56"/>
        <end position="73"/>
    </location>
</feature>
<accession>A0A2A2M2B5</accession>
<organism evidence="2 3">
    <name type="scientific">Diploscapter pachys</name>
    <dbReference type="NCBI Taxonomy" id="2018661"/>
    <lineage>
        <taxon>Eukaryota</taxon>
        <taxon>Metazoa</taxon>
        <taxon>Ecdysozoa</taxon>
        <taxon>Nematoda</taxon>
        <taxon>Chromadorea</taxon>
        <taxon>Rhabditida</taxon>
        <taxon>Rhabditina</taxon>
        <taxon>Rhabditomorpha</taxon>
        <taxon>Rhabditoidea</taxon>
        <taxon>Rhabditidae</taxon>
        <taxon>Diploscapter</taxon>
    </lineage>
</organism>
<feature type="compositionally biased region" description="Basic and acidic residues" evidence="1">
    <location>
        <begin position="92"/>
        <end position="107"/>
    </location>
</feature>
<comment type="caution">
    <text evidence="2">The sequence shown here is derived from an EMBL/GenBank/DDBJ whole genome shotgun (WGS) entry which is preliminary data.</text>
</comment>
<protein>
    <submittedName>
        <fullName evidence="2">Uncharacterized protein</fullName>
    </submittedName>
</protein>
<reference evidence="2 3" key="1">
    <citation type="journal article" date="2017" name="Curr. Biol.">
        <title>Genome architecture and evolution of a unichromosomal asexual nematode.</title>
        <authorList>
            <person name="Fradin H."/>
            <person name="Zegar C."/>
            <person name="Gutwein M."/>
            <person name="Lucas J."/>
            <person name="Kovtun M."/>
            <person name="Corcoran D."/>
            <person name="Baugh L.R."/>
            <person name="Kiontke K."/>
            <person name="Gunsalus K."/>
            <person name="Fitch D.H."/>
            <person name="Piano F."/>
        </authorList>
    </citation>
    <scope>NUCLEOTIDE SEQUENCE [LARGE SCALE GENOMIC DNA]</scope>
    <source>
        <strain evidence="2">PF1309</strain>
    </source>
</reference>
<evidence type="ECO:0000313" key="3">
    <source>
        <dbReference type="Proteomes" id="UP000218231"/>
    </source>
</evidence>
<evidence type="ECO:0000313" key="2">
    <source>
        <dbReference type="EMBL" id="PAV92560.1"/>
    </source>
</evidence>
<evidence type="ECO:0000256" key="1">
    <source>
        <dbReference type="SAM" id="MobiDB-lite"/>
    </source>
</evidence>
<gene>
    <name evidence="2" type="ORF">WR25_14991</name>
</gene>
<dbReference type="EMBL" id="LIAE01006147">
    <property type="protein sequence ID" value="PAV92560.1"/>
    <property type="molecule type" value="Genomic_DNA"/>
</dbReference>
<proteinExistence type="predicted"/>
<feature type="region of interest" description="Disordered" evidence="1">
    <location>
        <begin position="43"/>
        <end position="144"/>
    </location>
</feature>
<dbReference type="Proteomes" id="UP000218231">
    <property type="component" value="Unassembled WGS sequence"/>
</dbReference>
<sequence length="167" mass="18646">MRVCGPSPAATGHHGHLPITIRSAGNRFCRMWTEAMMAMARQAPWGRQEAEQQAEDAGHDQRLDHGAEQRDQEQLGGARDVAEVGAAIVGRDTGDDPADQRAARDRQQPANQDRQPRPFVAEEDARQDRERPRTAAPAGALGRCRLDPGSYHVLLLCRRRRLWRTGR</sequence>